<evidence type="ECO:0000256" key="4">
    <source>
        <dbReference type="ARBA" id="ARBA00023136"/>
    </source>
</evidence>
<dbReference type="InterPro" id="IPR003810">
    <property type="entry name" value="Mntp/YtaF"/>
</dbReference>
<dbReference type="EMBL" id="VIJZ01000004">
    <property type="protein sequence ID" value="TQR98609.1"/>
    <property type="molecule type" value="Genomic_DNA"/>
</dbReference>
<dbReference type="Pfam" id="PF02659">
    <property type="entry name" value="Mntp"/>
    <property type="match status" value="2"/>
</dbReference>
<dbReference type="Proteomes" id="UP000319219">
    <property type="component" value="Unassembled WGS sequence"/>
</dbReference>
<feature type="transmembrane region" description="Helical" evidence="5">
    <location>
        <begin position="6"/>
        <end position="28"/>
    </location>
</feature>
<feature type="transmembrane region" description="Helical" evidence="5">
    <location>
        <begin position="67"/>
        <end position="85"/>
    </location>
</feature>
<keyword evidence="4 5" id="KW-0472">Membrane</keyword>
<organism evidence="6 7">
    <name type="scientific">Paenibacillus ottowii</name>
    <dbReference type="NCBI Taxonomy" id="2315729"/>
    <lineage>
        <taxon>Bacteria</taxon>
        <taxon>Bacillati</taxon>
        <taxon>Bacillota</taxon>
        <taxon>Bacilli</taxon>
        <taxon>Bacillales</taxon>
        <taxon>Paenibacillaceae</taxon>
        <taxon>Paenibacillus</taxon>
    </lineage>
</organism>
<feature type="transmembrane region" description="Helical" evidence="5">
    <location>
        <begin position="35"/>
        <end position="55"/>
    </location>
</feature>
<keyword evidence="3 5" id="KW-1133">Transmembrane helix</keyword>
<proteinExistence type="predicted"/>
<feature type="transmembrane region" description="Helical" evidence="5">
    <location>
        <begin position="244"/>
        <end position="262"/>
    </location>
</feature>
<dbReference type="PANTHER" id="PTHR35529:SF2">
    <property type="entry name" value="SPORULATION PROTEIN YTAF-RELATED"/>
    <property type="match status" value="1"/>
</dbReference>
<keyword evidence="2 5" id="KW-0812">Transmembrane</keyword>
<keyword evidence="1" id="KW-1003">Cell membrane</keyword>
<feature type="transmembrane region" description="Helical" evidence="5">
    <location>
        <begin position="215"/>
        <end position="232"/>
    </location>
</feature>
<evidence type="ECO:0000256" key="1">
    <source>
        <dbReference type="ARBA" id="ARBA00022475"/>
    </source>
</evidence>
<evidence type="ECO:0000313" key="6">
    <source>
        <dbReference type="EMBL" id="TQR98609.1"/>
    </source>
</evidence>
<evidence type="ECO:0000256" key="3">
    <source>
        <dbReference type="ARBA" id="ARBA00022989"/>
    </source>
</evidence>
<keyword evidence="7" id="KW-1185">Reference proteome</keyword>
<evidence type="ECO:0000256" key="5">
    <source>
        <dbReference type="SAM" id="Phobius"/>
    </source>
</evidence>
<gene>
    <name evidence="6" type="ORF">FKV70_10470</name>
</gene>
<feature type="transmembrane region" description="Helical" evidence="5">
    <location>
        <begin position="189"/>
        <end position="209"/>
    </location>
</feature>
<evidence type="ECO:0000313" key="7">
    <source>
        <dbReference type="Proteomes" id="UP000319219"/>
    </source>
</evidence>
<evidence type="ECO:0000256" key="2">
    <source>
        <dbReference type="ARBA" id="ARBA00022692"/>
    </source>
</evidence>
<accession>A0ABY3B5J7</accession>
<dbReference type="RefSeq" id="WP_142612798.1">
    <property type="nucleotide sequence ID" value="NZ_VIJZ01000004.1"/>
</dbReference>
<name>A0ABY3B5J7_9BACL</name>
<protein>
    <submittedName>
        <fullName evidence="6">Sporulation membrane protein YtaF</fullName>
    </submittedName>
</protein>
<dbReference type="PANTHER" id="PTHR35529">
    <property type="entry name" value="MANGANESE EFFLUX PUMP MNTP-RELATED"/>
    <property type="match status" value="1"/>
</dbReference>
<comment type="caution">
    <text evidence="6">The sequence shown here is derived from an EMBL/GenBank/DDBJ whole genome shotgun (WGS) entry which is preliminary data.</text>
</comment>
<sequence length="265" mass="28173">MANHWGALLLLAFALSLDSFGVGVTYGLRKMKIPLLSIAIISVCSGLVIGISMQLGELLSRVLSPVYTTAFGAVILICIGCYSLIQALYRKEDLTEEAAEVPGNLRFTEQADPGNISALAGKKSAEDADTESILSSGKGLSTETSLELQQEERTLFSLEFRKWGLVIRILRSPSAADMDRSGSISATEAVWLGIALSVDAFGAGLGAAMLGFHPLYTALAITLFSGVFLIAGMKAGFFLSAFRFMKALGVLPALLLIMMGILKLL</sequence>
<reference evidence="6 7" key="1">
    <citation type="submission" date="2019-07" db="EMBL/GenBank/DDBJ databases">
        <title>Paenibacillus ottowii sp. nov. isolated from a fermentation system processing bovine manure.</title>
        <authorList>
            <person name="Velazquez L.F."/>
            <person name="Rajbanshi S."/>
            <person name="Guan S."/>
            <person name="Hinchee M."/>
            <person name="Welsh A."/>
        </authorList>
    </citation>
    <scope>NUCLEOTIDE SEQUENCE [LARGE SCALE GENOMIC DNA]</scope>
    <source>
        <strain evidence="6 7">MS2379</strain>
    </source>
</reference>